<name>A0A7G1NSL6_9ACTN</name>
<keyword evidence="3" id="KW-0597">Phosphoprotein</keyword>
<comment type="catalytic activity">
    <reaction evidence="7">
        <text>holo-[ACP] + malonyl-CoA = malonyl-[ACP] + CoA</text>
        <dbReference type="Rhea" id="RHEA:41792"/>
        <dbReference type="Rhea" id="RHEA-COMP:9623"/>
        <dbReference type="Rhea" id="RHEA-COMP:9685"/>
        <dbReference type="ChEBI" id="CHEBI:57287"/>
        <dbReference type="ChEBI" id="CHEBI:57384"/>
        <dbReference type="ChEBI" id="CHEBI:64479"/>
        <dbReference type="ChEBI" id="CHEBI:78449"/>
        <dbReference type="EC" id="2.3.1.39"/>
    </reaction>
</comment>
<organism evidence="9 10">
    <name type="scientific">Streptomyces aurantiacus</name>
    <dbReference type="NCBI Taxonomy" id="47760"/>
    <lineage>
        <taxon>Bacteria</taxon>
        <taxon>Bacillati</taxon>
        <taxon>Actinomycetota</taxon>
        <taxon>Actinomycetes</taxon>
        <taxon>Kitasatosporales</taxon>
        <taxon>Streptomycetaceae</taxon>
        <taxon>Streptomyces</taxon>
        <taxon>Streptomyces aurantiacus group</taxon>
    </lineage>
</organism>
<dbReference type="GO" id="GO:0006633">
    <property type="term" value="P:fatty acid biosynthetic process"/>
    <property type="evidence" value="ECO:0007669"/>
    <property type="project" value="TreeGrafter"/>
</dbReference>
<dbReference type="EC" id="2.3.1.39" evidence="1"/>
<dbReference type="Gene3D" id="1.10.1200.10">
    <property type="entry name" value="ACP-like"/>
    <property type="match status" value="1"/>
</dbReference>
<keyword evidence="4" id="KW-0808">Transferase</keyword>
<accession>A0A7G1NSL6</accession>
<dbReference type="SMART" id="SM00827">
    <property type="entry name" value="PKS_AT"/>
    <property type="match status" value="1"/>
</dbReference>
<evidence type="ECO:0000313" key="10">
    <source>
        <dbReference type="Proteomes" id="UP000516444"/>
    </source>
</evidence>
<dbReference type="Gene3D" id="3.40.366.10">
    <property type="entry name" value="Malonyl-Coenzyme A Acyl Carrier Protein, domain 2"/>
    <property type="match status" value="1"/>
</dbReference>
<dbReference type="GO" id="GO:0004314">
    <property type="term" value="F:[acyl-carrier-protein] S-malonyltransferase activity"/>
    <property type="evidence" value="ECO:0007669"/>
    <property type="project" value="UniProtKB-EC"/>
</dbReference>
<keyword evidence="2" id="KW-0596">Phosphopantetheine</keyword>
<dbReference type="InterPro" id="IPR014043">
    <property type="entry name" value="Acyl_transferase_dom"/>
</dbReference>
<dbReference type="AlphaFoldDB" id="A0A7G1NSL6"/>
<evidence type="ECO:0000259" key="8">
    <source>
        <dbReference type="PROSITE" id="PS50075"/>
    </source>
</evidence>
<dbReference type="SUPFAM" id="SSF52151">
    <property type="entry name" value="FabD/lysophospholipase-like"/>
    <property type="match status" value="1"/>
</dbReference>
<proteinExistence type="predicted"/>
<dbReference type="KEGG" id="sgm:GCM10017557_10770"/>
<reference evidence="9 10" key="1">
    <citation type="journal article" date="2014" name="Int. J. Syst. Evol. Microbiol.">
        <title>Complete genome sequence of Corynebacterium casei LMG S-19264T (=DSM 44701T), isolated from a smear-ripened cheese.</title>
        <authorList>
            <consortium name="US DOE Joint Genome Institute (JGI-PGF)"/>
            <person name="Walter F."/>
            <person name="Albersmeier A."/>
            <person name="Kalinowski J."/>
            <person name="Ruckert C."/>
        </authorList>
    </citation>
    <scope>NUCLEOTIDE SEQUENCE [LARGE SCALE GENOMIC DNA]</scope>
    <source>
        <strain evidence="9 10">JCM 4677</strain>
    </source>
</reference>
<dbReference type="Pfam" id="PF00698">
    <property type="entry name" value="Acyl_transf_1"/>
    <property type="match status" value="1"/>
</dbReference>
<dbReference type="Pfam" id="PF00550">
    <property type="entry name" value="PP-binding"/>
    <property type="match status" value="1"/>
</dbReference>
<gene>
    <name evidence="9" type="ORF">GCM10017557_10770</name>
</gene>
<sequence>MSSGVAFLFPGQGSYRPGVFAGLGADADRISDRVAEIDAVAAEYQLKPVQPLLFSPDAPALGQLLESDHERLDVAILATSVALAALLESRYGLTPDHVLGHSLGEFGALAVAGVFTPADAARAVCERHATLRKAPPPVGGMLAVGTDPARAEELIASAGAATTAVSAHNATKQSVVSGAGAELEKVRQAAREVGIRTSRLSVPGPFHTPQLAEASALYATTMRTVRMSAPRERFFYSHGLGRFLTAADDVVELMVADMTRPVRFHEAVHALHAEGVTTFVECGALDVLTRIVSTSLPSAVTAAPLRESTVTSDLSDRLRPVLHSAVADDAAPVAETAAAATVADADILETVRAVCAEILEYPPEVITDDADFQADLGVDSLAMTELLERALRTYDLSDMFHVANAENYDTVAELAALVTGLLRDGAAPASERR</sequence>
<evidence type="ECO:0000256" key="6">
    <source>
        <dbReference type="ARBA" id="ARBA00023315"/>
    </source>
</evidence>
<evidence type="ECO:0000256" key="4">
    <source>
        <dbReference type="ARBA" id="ARBA00022679"/>
    </source>
</evidence>
<dbReference type="InterPro" id="IPR006162">
    <property type="entry name" value="Ppantetheine_attach_site"/>
</dbReference>
<dbReference type="InterPro" id="IPR036736">
    <property type="entry name" value="ACP-like_sf"/>
</dbReference>
<dbReference type="PANTHER" id="PTHR42681">
    <property type="entry name" value="MALONYL-COA-ACYL CARRIER PROTEIN TRANSACYLASE, MITOCHONDRIAL"/>
    <property type="match status" value="1"/>
</dbReference>
<dbReference type="PROSITE" id="PS50075">
    <property type="entry name" value="CARRIER"/>
    <property type="match status" value="1"/>
</dbReference>
<dbReference type="InterPro" id="IPR020806">
    <property type="entry name" value="PKS_PP-bd"/>
</dbReference>
<dbReference type="PANTHER" id="PTHR42681:SF1">
    <property type="entry name" value="MALONYL-COA-ACYL CARRIER PROTEIN TRANSACYLASE, MITOCHONDRIAL"/>
    <property type="match status" value="1"/>
</dbReference>
<dbReference type="SUPFAM" id="SSF47336">
    <property type="entry name" value="ACP-like"/>
    <property type="match status" value="1"/>
</dbReference>
<dbReference type="GO" id="GO:0005829">
    <property type="term" value="C:cytosol"/>
    <property type="evidence" value="ECO:0007669"/>
    <property type="project" value="TreeGrafter"/>
</dbReference>
<dbReference type="InterPro" id="IPR016036">
    <property type="entry name" value="Malonyl_transacylase_ACP-bd"/>
</dbReference>
<dbReference type="InterPro" id="IPR009081">
    <property type="entry name" value="PP-bd_ACP"/>
</dbReference>
<dbReference type="GO" id="GO:0017000">
    <property type="term" value="P:antibiotic biosynthetic process"/>
    <property type="evidence" value="ECO:0007669"/>
    <property type="project" value="UniProtKB-KW"/>
</dbReference>
<dbReference type="Gene3D" id="3.30.70.250">
    <property type="entry name" value="Malonyl-CoA ACP transacylase, ACP-binding"/>
    <property type="match status" value="1"/>
</dbReference>
<keyword evidence="10" id="KW-1185">Reference proteome</keyword>
<evidence type="ECO:0000256" key="3">
    <source>
        <dbReference type="ARBA" id="ARBA00022553"/>
    </source>
</evidence>
<evidence type="ECO:0000256" key="2">
    <source>
        <dbReference type="ARBA" id="ARBA00022450"/>
    </source>
</evidence>
<dbReference type="InterPro" id="IPR016035">
    <property type="entry name" value="Acyl_Trfase/lysoPLipase"/>
</dbReference>
<keyword evidence="5" id="KW-0045">Antibiotic biosynthesis</keyword>
<evidence type="ECO:0000256" key="7">
    <source>
        <dbReference type="ARBA" id="ARBA00048462"/>
    </source>
</evidence>
<dbReference type="InterPro" id="IPR050858">
    <property type="entry name" value="Mal-CoA-ACP_Trans/PKS_FabD"/>
</dbReference>
<dbReference type="EMBL" id="AP023440">
    <property type="protein sequence ID" value="BCL26218.1"/>
    <property type="molecule type" value="Genomic_DNA"/>
</dbReference>
<evidence type="ECO:0000256" key="5">
    <source>
        <dbReference type="ARBA" id="ARBA00023194"/>
    </source>
</evidence>
<dbReference type="SUPFAM" id="SSF55048">
    <property type="entry name" value="Probable ACP-binding domain of malonyl-CoA ACP transacylase"/>
    <property type="match status" value="1"/>
</dbReference>
<dbReference type="PROSITE" id="PS00012">
    <property type="entry name" value="PHOSPHOPANTETHEINE"/>
    <property type="match status" value="1"/>
</dbReference>
<dbReference type="SMART" id="SM00823">
    <property type="entry name" value="PKS_PP"/>
    <property type="match status" value="1"/>
</dbReference>
<dbReference type="GO" id="GO:0031177">
    <property type="term" value="F:phosphopantetheine binding"/>
    <property type="evidence" value="ECO:0007669"/>
    <property type="project" value="InterPro"/>
</dbReference>
<evidence type="ECO:0000313" key="9">
    <source>
        <dbReference type="EMBL" id="BCL26218.1"/>
    </source>
</evidence>
<keyword evidence="6" id="KW-0012">Acyltransferase</keyword>
<evidence type="ECO:0000256" key="1">
    <source>
        <dbReference type="ARBA" id="ARBA00013258"/>
    </source>
</evidence>
<dbReference type="RefSeq" id="WP_190849539.1">
    <property type="nucleotide sequence ID" value="NZ_AP023440.1"/>
</dbReference>
<feature type="domain" description="Carrier" evidence="8">
    <location>
        <begin position="345"/>
        <end position="422"/>
    </location>
</feature>
<protein>
    <recommendedName>
        <fullName evidence="1">[acyl-carrier-protein] S-malonyltransferase</fullName>
        <ecNumber evidence="1">2.3.1.39</ecNumber>
    </recommendedName>
</protein>
<dbReference type="Proteomes" id="UP000516444">
    <property type="component" value="Chromosome"/>
</dbReference>
<dbReference type="InterPro" id="IPR001227">
    <property type="entry name" value="Ac_transferase_dom_sf"/>
</dbReference>